<dbReference type="EMBL" id="CAJVPP010000339">
    <property type="protein sequence ID" value="CAG8471101.1"/>
    <property type="molecule type" value="Genomic_DNA"/>
</dbReference>
<dbReference type="AlphaFoldDB" id="A0A9N8W3W6"/>
<keyword evidence="1" id="KW-0812">Transmembrane</keyword>
<dbReference type="Proteomes" id="UP000789375">
    <property type="component" value="Unassembled WGS sequence"/>
</dbReference>
<reference evidence="2" key="1">
    <citation type="submission" date="2021-06" db="EMBL/GenBank/DDBJ databases">
        <authorList>
            <person name="Kallberg Y."/>
            <person name="Tangrot J."/>
            <person name="Rosling A."/>
        </authorList>
    </citation>
    <scope>NUCLEOTIDE SEQUENCE</scope>
    <source>
        <strain evidence="2">87-6 pot B 2015</strain>
    </source>
</reference>
<comment type="caution">
    <text evidence="2">The sequence shown here is derived from an EMBL/GenBank/DDBJ whole genome shotgun (WGS) entry which is preliminary data.</text>
</comment>
<keyword evidence="1" id="KW-0472">Membrane</keyword>
<gene>
    <name evidence="2" type="ORF">FMOSSE_LOCUS2519</name>
</gene>
<name>A0A9N8W3W6_FUNMO</name>
<proteinExistence type="predicted"/>
<keyword evidence="1" id="KW-1133">Transmembrane helix</keyword>
<evidence type="ECO:0000256" key="1">
    <source>
        <dbReference type="SAM" id="Phobius"/>
    </source>
</evidence>
<evidence type="ECO:0000313" key="3">
    <source>
        <dbReference type="Proteomes" id="UP000789375"/>
    </source>
</evidence>
<organism evidence="2 3">
    <name type="scientific">Funneliformis mosseae</name>
    <name type="common">Endomycorrhizal fungus</name>
    <name type="synonym">Glomus mosseae</name>
    <dbReference type="NCBI Taxonomy" id="27381"/>
    <lineage>
        <taxon>Eukaryota</taxon>
        <taxon>Fungi</taxon>
        <taxon>Fungi incertae sedis</taxon>
        <taxon>Mucoromycota</taxon>
        <taxon>Glomeromycotina</taxon>
        <taxon>Glomeromycetes</taxon>
        <taxon>Glomerales</taxon>
        <taxon>Glomeraceae</taxon>
        <taxon>Funneliformis</taxon>
    </lineage>
</organism>
<protein>
    <submittedName>
        <fullName evidence="2">16352_t:CDS:1</fullName>
    </submittedName>
</protein>
<evidence type="ECO:0000313" key="2">
    <source>
        <dbReference type="EMBL" id="CAG8471101.1"/>
    </source>
</evidence>
<sequence length="111" mass="12306">MPVIQIWCGVCRDSGTMRILDLKGGYTSDQPLSLEQVYLYDTINDEWSTQETNNNSSNTTNVVVLVGVILGALAFGILLSVGGFLLCNRRRRKTQVYQVAIPTPRETKPVS</sequence>
<accession>A0A9N8W3W6</accession>
<feature type="transmembrane region" description="Helical" evidence="1">
    <location>
        <begin position="62"/>
        <end position="87"/>
    </location>
</feature>
<keyword evidence="3" id="KW-1185">Reference proteome</keyword>